<dbReference type="Proteomes" id="UP001609186">
    <property type="component" value="Unassembled WGS sequence"/>
</dbReference>
<reference evidence="2 3" key="1">
    <citation type="submission" date="2024-10" db="EMBL/GenBank/DDBJ databases">
        <title>Burkholderia semiarida in Mexico.</title>
        <authorList>
            <person name="Estrada P."/>
        </authorList>
    </citation>
    <scope>NUCLEOTIDE SEQUENCE [LARGE SCALE GENOMIC DNA]</scope>
    <source>
        <strain evidence="2 3">CLM7-1</strain>
    </source>
</reference>
<dbReference type="EMBL" id="JBIMPM010000069">
    <property type="protein sequence ID" value="MFH5255775.1"/>
    <property type="molecule type" value="Genomic_DNA"/>
</dbReference>
<dbReference type="InterPro" id="IPR009826">
    <property type="entry name" value="DNA_circ_N"/>
</dbReference>
<feature type="domain" description="DNA circulation N-terminal" evidence="1">
    <location>
        <begin position="21"/>
        <end position="107"/>
    </location>
</feature>
<dbReference type="RefSeq" id="WP_395131562.1">
    <property type="nucleotide sequence ID" value="NZ_JBIMPM010000069.1"/>
</dbReference>
<evidence type="ECO:0000313" key="2">
    <source>
        <dbReference type="EMBL" id="MFH5255775.1"/>
    </source>
</evidence>
<keyword evidence="3" id="KW-1185">Reference proteome</keyword>
<organism evidence="2 3">
    <name type="scientific">Burkholderia semiarida</name>
    <dbReference type="NCBI Taxonomy" id="2843303"/>
    <lineage>
        <taxon>Bacteria</taxon>
        <taxon>Pseudomonadati</taxon>
        <taxon>Pseudomonadota</taxon>
        <taxon>Betaproteobacteria</taxon>
        <taxon>Burkholderiales</taxon>
        <taxon>Burkholderiaceae</taxon>
        <taxon>Burkholderia</taxon>
        <taxon>Burkholderia cepacia complex</taxon>
    </lineage>
</organism>
<sequence length="426" mass="46130">MAIGRSPACRNEVIMSWREKLRPASFRGVPFKVFDDKTPVGRRVVVHEYPRRDSSYPEDNGKKTREYTMTAFVIGSDCLDQRDKLLDALEREGPGELVHPWLGTLRVQPGECDMTHVKADGGMVRFTLVFHDAPELKYPSGSANTGKQALDSADGLLDTALSRYRDAVALVDLAQVTVDSLMQQGGSIFDVLYRYASPFTVLFGSVRSFVETLVEMPGSIADRFRSASDPAFVARVAPAGYADAISGALGKVGAISTLDEIPPPRGREASKLFAATIDLVQDVLLVDVVRDAGALPTYSPATLPAGAPALDVQIANPLPAVDVPVADDLRDLAEIVSESMWQQGMAAPREHFQALTNSRVKVAQHLAKVAREGVGLVTLTPAEAVPALVLAYRRYGDAARGDEIVMRNRVAHPGFLPTVPLKILSR</sequence>
<proteinExistence type="predicted"/>
<protein>
    <submittedName>
        <fullName evidence="2">DNA circularization protein</fullName>
    </submittedName>
</protein>
<comment type="caution">
    <text evidence="2">The sequence shown here is derived from an EMBL/GenBank/DDBJ whole genome shotgun (WGS) entry which is preliminary data.</text>
</comment>
<accession>A0ABW7LD34</accession>
<dbReference type="Pfam" id="PF07157">
    <property type="entry name" value="DNA_circ_N"/>
    <property type="match status" value="1"/>
</dbReference>
<evidence type="ECO:0000313" key="3">
    <source>
        <dbReference type="Proteomes" id="UP001609186"/>
    </source>
</evidence>
<gene>
    <name evidence="2" type="ORF">ACGTRS_31535</name>
</gene>
<evidence type="ECO:0000259" key="1">
    <source>
        <dbReference type="Pfam" id="PF07157"/>
    </source>
</evidence>
<name>A0ABW7LD34_9BURK</name>